<dbReference type="HOGENOM" id="CLU_463342_0_0_1"/>
<reference evidence="2 3" key="1">
    <citation type="journal article" date="2014" name="Genome Biol.">
        <title>Transcriptome and methylome profiling reveals relics of genome dominance in the mesopolyploid Brassica oleracea.</title>
        <authorList>
            <person name="Parkin I.A."/>
            <person name="Koh C."/>
            <person name="Tang H."/>
            <person name="Robinson S.J."/>
            <person name="Kagale S."/>
            <person name="Clarke W.E."/>
            <person name="Town C.D."/>
            <person name="Nixon J."/>
            <person name="Krishnakumar V."/>
            <person name="Bidwell S.L."/>
            <person name="Denoeud F."/>
            <person name="Belcram H."/>
            <person name="Links M.G."/>
            <person name="Just J."/>
            <person name="Clarke C."/>
            <person name="Bender T."/>
            <person name="Huebert T."/>
            <person name="Mason A.S."/>
            <person name="Pires J.C."/>
            <person name="Barker G."/>
            <person name="Moore J."/>
            <person name="Walley P.G."/>
            <person name="Manoli S."/>
            <person name="Batley J."/>
            <person name="Edwards D."/>
            <person name="Nelson M.N."/>
            <person name="Wang X."/>
            <person name="Paterson A.H."/>
            <person name="King G."/>
            <person name="Bancroft I."/>
            <person name="Chalhoub B."/>
            <person name="Sharpe A.G."/>
        </authorList>
    </citation>
    <scope>NUCLEOTIDE SEQUENCE</scope>
    <source>
        <strain evidence="2 3">cv. TO1000</strain>
    </source>
</reference>
<evidence type="ECO:0000313" key="2">
    <source>
        <dbReference type="EnsemblPlants" id="Bo2g101850.1"/>
    </source>
</evidence>
<protein>
    <submittedName>
        <fullName evidence="2">Uncharacterized protein</fullName>
    </submittedName>
</protein>
<evidence type="ECO:0000313" key="3">
    <source>
        <dbReference type="Proteomes" id="UP000032141"/>
    </source>
</evidence>
<dbReference type="EnsemblPlants" id="Bo2g101850.1">
    <property type="protein sequence ID" value="Bo2g101850.1"/>
    <property type="gene ID" value="Bo2g101850"/>
</dbReference>
<keyword evidence="3" id="KW-1185">Reference proteome</keyword>
<feature type="region of interest" description="Disordered" evidence="1">
    <location>
        <begin position="1"/>
        <end position="29"/>
    </location>
</feature>
<dbReference type="Gramene" id="Bo2g101850.1">
    <property type="protein sequence ID" value="Bo2g101850.1"/>
    <property type="gene ID" value="Bo2g101850"/>
</dbReference>
<evidence type="ECO:0000256" key="1">
    <source>
        <dbReference type="SAM" id="MobiDB-lite"/>
    </source>
</evidence>
<dbReference type="Proteomes" id="UP000032141">
    <property type="component" value="Chromosome C2"/>
</dbReference>
<name>A0A0D3ASG2_BRAOL</name>
<feature type="compositionally biased region" description="Basic residues" evidence="1">
    <location>
        <begin position="1"/>
        <end position="13"/>
    </location>
</feature>
<reference evidence="2" key="2">
    <citation type="submission" date="2015-03" db="UniProtKB">
        <authorList>
            <consortium name="EnsemblPlants"/>
        </authorList>
    </citation>
    <scope>IDENTIFICATION</scope>
</reference>
<organism evidence="2 3">
    <name type="scientific">Brassica oleracea var. oleracea</name>
    <dbReference type="NCBI Taxonomy" id="109376"/>
    <lineage>
        <taxon>Eukaryota</taxon>
        <taxon>Viridiplantae</taxon>
        <taxon>Streptophyta</taxon>
        <taxon>Embryophyta</taxon>
        <taxon>Tracheophyta</taxon>
        <taxon>Spermatophyta</taxon>
        <taxon>Magnoliopsida</taxon>
        <taxon>eudicotyledons</taxon>
        <taxon>Gunneridae</taxon>
        <taxon>Pentapetalae</taxon>
        <taxon>rosids</taxon>
        <taxon>malvids</taxon>
        <taxon>Brassicales</taxon>
        <taxon>Brassicaceae</taxon>
        <taxon>Brassiceae</taxon>
        <taxon>Brassica</taxon>
    </lineage>
</organism>
<dbReference type="AlphaFoldDB" id="A0A0D3ASG2"/>
<sequence>MSSRRKASTKSRHDHSVPDSSSSQHNDVAPKVEFAAHSVDPEEVDAYWAAIGEVKPPRPGTWAPPPFRANHVDGCPSKSCPNGLAAIRSFCRVPGLVEFRLPEAGEVVAFRPIQVVDRLDQPVRFAAHRRDFGVELRTGILRMKSLGERSQLNYGAPRRRIKQSSYVTVMPFTNQEIFSSREFSPPEKLEMANLLSDEPTTNSIMPKMIIHVKMFEADQRRLFSQFEVREFCENLVEGVVKALKDVSKIQKKSTTTRAPVAKPSLFINEKPKGKSENNLEDLKDFSDFLPIFDKYGEELMEILIICEDNCDLPFPEPDFMFDKEHTIAELTFLQPEHPSSLVLFSQDFEEKPFDYPHQGLLLGTRRTMDVDLYPIFDEEDDNLDELTPIVDEEAPNITSINMENHICFDPDTTFTPLSTDIQEHCEKLDLINSLPKMFVKINSQDVKSFGFDKSSSKKNQFKQSSYVTVMPFTNQEIFSSREFRPPEKLEMANLLSDEPTTNSIMPKTCLGQMEKPIKYWLREKMDFDQASKGHILAHIRSIFITFQSHGLRYIKRQSKFQSRTLFSQVFVFIFNVLFLAHSSLDFYNL</sequence>
<accession>A0A0D3ASG2</accession>
<proteinExistence type="predicted"/>